<sequence>MRNLNLTDYDLLTQIRNCPERYIFIKKKIIL</sequence>
<gene>
    <name evidence="1" type="ordered locus">HDEF_1198</name>
</gene>
<name>C4K5L4_HAMD5</name>
<accession>C4K5L4</accession>
<dbReference type="AlphaFoldDB" id="C4K5L4"/>
<dbReference type="HOGENOM" id="CLU_3396867_0_0_6"/>
<evidence type="ECO:0000313" key="2">
    <source>
        <dbReference type="Proteomes" id="UP000002334"/>
    </source>
</evidence>
<reference evidence="1 2" key="1">
    <citation type="journal article" date="2009" name="Proc. Natl. Acad. Sci. U.S.A.">
        <title>Hamiltonella defensa, genome evolution of protective bacterial endosymbiont from pathogenic ancestors.</title>
        <authorList>
            <person name="Degnan P.H."/>
            <person name="Yu Y."/>
            <person name="Sisneros N."/>
            <person name="Wing R.A."/>
            <person name="Moran N.A."/>
        </authorList>
    </citation>
    <scope>NUCLEOTIDE SEQUENCE [LARGE SCALE GENOMIC DNA]</scope>
    <source>
        <strain evidence="2">5AT</strain>
    </source>
</reference>
<evidence type="ECO:0000313" key="1">
    <source>
        <dbReference type="EMBL" id="ACQ67857.1"/>
    </source>
</evidence>
<dbReference type="KEGG" id="hde:HDEF_1198"/>
<protein>
    <submittedName>
        <fullName evidence="1">Uncharacterized protein</fullName>
    </submittedName>
</protein>
<keyword evidence="2" id="KW-1185">Reference proteome</keyword>
<organism evidence="1 2">
    <name type="scientific">Hamiltonella defensa subsp. Acyrthosiphon pisum (strain 5AT)</name>
    <dbReference type="NCBI Taxonomy" id="572265"/>
    <lineage>
        <taxon>Bacteria</taxon>
        <taxon>Pseudomonadati</taxon>
        <taxon>Pseudomonadota</taxon>
        <taxon>Gammaproteobacteria</taxon>
        <taxon>Enterobacterales</taxon>
        <taxon>Enterobacteriaceae</taxon>
        <taxon>aphid secondary symbionts</taxon>
        <taxon>Candidatus Williamhamiltonella</taxon>
    </lineage>
</organism>
<dbReference type="Proteomes" id="UP000002334">
    <property type="component" value="Chromosome"/>
</dbReference>
<proteinExistence type="predicted"/>
<dbReference type="STRING" id="572265.HDEF_1198"/>
<dbReference type="EMBL" id="CP001277">
    <property type="protein sequence ID" value="ACQ67857.1"/>
    <property type="molecule type" value="Genomic_DNA"/>
</dbReference>